<dbReference type="Proteomes" id="UP000887574">
    <property type="component" value="Unplaced"/>
</dbReference>
<accession>A0A915E655</accession>
<keyword evidence="1" id="KW-1185">Reference proteome</keyword>
<evidence type="ECO:0000313" key="2">
    <source>
        <dbReference type="WBParaSite" id="jg2981"/>
    </source>
</evidence>
<protein>
    <submittedName>
        <fullName evidence="2">LPS export ABC transporter periplasmic protein LptC</fullName>
    </submittedName>
</protein>
<dbReference type="AlphaFoldDB" id="A0A915E655"/>
<organism evidence="1 2">
    <name type="scientific">Ditylenchus dipsaci</name>
    <dbReference type="NCBI Taxonomy" id="166011"/>
    <lineage>
        <taxon>Eukaryota</taxon>
        <taxon>Metazoa</taxon>
        <taxon>Ecdysozoa</taxon>
        <taxon>Nematoda</taxon>
        <taxon>Chromadorea</taxon>
        <taxon>Rhabditida</taxon>
        <taxon>Tylenchina</taxon>
        <taxon>Tylenchomorpha</taxon>
        <taxon>Sphaerularioidea</taxon>
        <taxon>Anguinidae</taxon>
        <taxon>Anguininae</taxon>
        <taxon>Ditylenchus</taxon>
    </lineage>
</organism>
<dbReference type="WBParaSite" id="jg2981">
    <property type="protein sequence ID" value="jg2981"/>
    <property type="gene ID" value="jg2981"/>
</dbReference>
<proteinExistence type="predicted"/>
<sequence>MYNYQSVDWTLSTTMEKAIPQQGYLTQNIDVTNQIVLVSKEEFLLGDSGKNDSERILLFGRERHIEWSGEMKLH</sequence>
<reference evidence="2" key="1">
    <citation type="submission" date="2022-11" db="UniProtKB">
        <authorList>
            <consortium name="WormBaseParasite"/>
        </authorList>
    </citation>
    <scope>IDENTIFICATION</scope>
</reference>
<name>A0A915E655_9BILA</name>
<evidence type="ECO:0000313" key="1">
    <source>
        <dbReference type="Proteomes" id="UP000887574"/>
    </source>
</evidence>